<sequence>MGNSGSAPSPDPAIGQAALASAELGRDYLGWAEDQAKITNKWAADDRARYTSTFVPLENDYIANAQAGPDYGKVAGDVTRSEATVANRAALAAGQQERQLQAQGVMPGSGRSIDGTRKTALATELATAGAGNAQRVASRTQAEAKNDSEMANAINLGKGLAVNPATSMGLSNGSTASGFSGAMQGYGQQGNLLNTQYQQQMSSYQANQANQSSLFGGLGSLAGMAFSLSSKDAKENKRPVRGVLDVVKKMPVEKWKYKDGMADGGEHIGPYAEDFQRETGLGDGKRINIMDAVGVTMGAVKELSDKMDRVEKRLPTRSVRSTKKAMA</sequence>
<dbReference type="RefSeq" id="WP_051693596.1">
    <property type="nucleotide sequence ID" value="NZ_FOVB01000006.1"/>
</dbReference>
<evidence type="ECO:0000313" key="3">
    <source>
        <dbReference type="EMBL" id="KEP68784.1"/>
    </source>
</evidence>
<accession>A0A074TAT1</accession>
<feature type="region of interest" description="Disordered" evidence="1">
    <location>
        <begin position="308"/>
        <end position="327"/>
    </location>
</feature>
<dbReference type="AlphaFoldDB" id="A0A074TAT1"/>
<organism evidence="3 4">
    <name type="scientific">Thioclava dalianensis</name>
    <dbReference type="NCBI Taxonomy" id="1185766"/>
    <lineage>
        <taxon>Bacteria</taxon>
        <taxon>Pseudomonadati</taxon>
        <taxon>Pseudomonadota</taxon>
        <taxon>Alphaproteobacteria</taxon>
        <taxon>Rhodobacterales</taxon>
        <taxon>Paracoccaceae</taxon>
        <taxon>Thioclava</taxon>
    </lineage>
</organism>
<dbReference type="STRING" id="1185766.SAMN05216224_10698"/>
<proteinExistence type="predicted"/>
<dbReference type="EMBL" id="JHEH01000023">
    <property type="protein sequence ID" value="KEP68784.1"/>
    <property type="molecule type" value="Genomic_DNA"/>
</dbReference>
<protein>
    <recommendedName>
        <fullName evidence="2">Peptidase S74 domain-containing protein</fullName>
    </recommendedName>
</protein>
<dbReference type="Pfam" id="PF13884">
    <property type="entry name" value="Peptidase_S74"/>
    <property type="match status" value="1"/>
</dbReference>
<feature type="domain" description="Peptidase S74" evidence="2">
    <location>
        <begin position="229"/>
        <end position="276"/>
    </location>
</feature>
<name>A0A074TAT1_9RHOB</name>
<gene>
    <name evidence="3" type="ORF">DL1_08450</name>
</gene>
<evidence type="ECO:0000313" key="4">
    <source>
        <dbReference type="Proteomes" id="UP000027725"/>
    </source>
</evidence>
<dbReference type="OrthoDB" id="4463518at2"/>
<evidence type="ECO:0000259" key="2">
    <source>
        <dbReference type="Pfam" id="PF13884"/>
    </source>
</evidence>
<evidence type="ECO:0000256" key="1">
    <source>
        <dbReference type="SAM" id="MobiDB-lite"/>
    </source>
</evidence>
<dbReference type="eggNOG" id="COG2433">
    <property type="taxonomic scope" value="Bacteria"/>
</dbReference>
<keyword evidence="4" id="KW-1185">Reference proteome</keyword>
<dbReference type="Proteomes" id="UP000027725">
    <property type="component" value="Unassembled WGS sequence"/>
</dbReference>
<reference evidence="3 4" key="1">
    <citation type="submission" date="2014-03" db="EMBL/GenBank/DDBJ databases">
        <title>The draft genome sequence of Thioclava dalianensis DLFJ1-1.</title>
        <authorList>
            <person name="Lai Q."/>
            <person name="Shao Z."/>
        </authorList>
    </citation>
    <scope>NUCLEOTIDE SEQUENCE [LARGE SCALE GENOMIC DNA]</scope>
    <source>
        <strain evidence="3 4">DLFJ1-1</strain>
    </source>
</reference>
<comment type="caution">
    <text evidence="3">The sequence shown here is derived from an EMBL/GenBank/DDBJ whole genome shotgun (WGS) entry which is preliminary data.</text>
</comment>
<dbReference type="InterPro" id="IPR030392">
    <property type="entry name" value="S74_ICA"/>
</dbReference>